<dbReference type="AlphaFoldDB" id="A0A923RS45"/>
<feature type="domain" description="Gfo/Idh/MocA-like oxidoreductase N-terminal" evidence="2">
    <location>
        <begin position="4"/>
        <end position="117"/>
    </location>
</feature>
<protein>
    <submittedName>
        <fullName evidence="4">Gfo/Idh/MocA family oxidoreductase</fullName>
    </submittedName>
</protein>
<keyword evidence="5" id="KW-1185">Reference proteome</keyword>
<evidence type="ECO:0000313" key="4">
    <source>
        <dbReference type="EMBL" id="MBC5688997.1"/>
    </source>
</evidence>
<feature type="domain" description="GFO/IDH/MocA-like oxidoreductase" evidence="3">
    <location>
        <begin position="132"/>
        <end position="267"/>
    </location>
</feature>
<dbReference type="PANTHER" id="PTHR43818">
    <property type="entry name" value="BCDNA.GH03377"/>
    <property type="match status" value="1"/>
</dbReference>
<dbReference type="InterPro" id="IPR000683">
    <property type="entry name" value="Gfo/Idh/MocA-like_OxRdtase_N"/>
</dbReference>
<gene>
    <name evidence="4" type="ORF">H8S37_08670</name>
</gene>
<dbReference type="PANTHER" id="PTHR43818:SF11">
    <property type="entry name" value="BCDNA.GH03377"/>
    <property type="match status" value="1"/>
</dbReference>
<dbReference type="SUPFAM" id="SSF55347">
    <property type="entry name" value="Glyceraldehyde-3-phosphate dehydrogenase-like, C-terminal domain"/>
    <property type="match status" value="1"/>
</dbReference>
<dbReference type="Gene3D" id="3.40.50.720">
    <property type="entry name" value="NAD(P)-binding Rossmann-like Domain"/>
    <property type="match status" value="1"/>
</dbReference>
<evidence type="ECO:0000259" key="3">
    <source>
        <dbReference type="Pfam" id="PF22725"/>
    </source>
</evidence>
<dbReference type="Gene3D" id="3.30.360.10">
    <property type="entry name" value="Dihydrodipicolinate Reductase, domain 2"/>
    <property type="match status" value="1"/>
</dbReference>
<name>A0A923RS45_9FIRM</name>
<dbReference type="GO" id="GO:0016491">
    <property type="term" value="F:oxidoreductase activity"/>
    <property type="evidence" value="ECO:0007669"/>
    <property type="project" value="UniProtKB-KW"/>
</dbReference>
<dbReference type="Pfam" id="PF22725">
    <property type="entry name" value="GFO_IDH_MocA_C3"/>
    <property type="match status" value="1"/>
</dbReference>
<accession>A0A923RS45</accession>
<evidence type="ECO:0000313" key="5">
    <source>
        <dbReference type="Proteomes" id="UP000652477"/>
    </source>
</evidence>
<dbReference type="Proteomes" id="UP000652477">
    <property type="component" value="Unassembled WGS sequence"/>
</dbReference>
<dbReference type="Pfam" id="PF01408">
    <property type="entry name" value="GFO_IDH_MocA"/>
    <property type="match status" value="1"/>
</dbReference>
<evidence type="ECO:0000256" key="1">
    <source>
        <dbReference type="ARBA" id="ARBA00023002"/>
    </source>
</evidence>
<comment type="caution">
    <text evidence="4">The sequence shown here is derived from an EMBL/GenBank/DDBJ whole genome shotgun (WGS) entry which is preliminary data.</text>
</comment>
<dbReference type="RefSeq" id="WP_186875577.1">
    <property type="nucleotide sequence ID" value="NZ_JACOPF010000001.1"/>
</dbReference>
<dbReference type="EMBL" id="JACOPF010000001">
    <property type="protein sequence ID" value="MBC5688997.1"/>
    <property type="molecule type" value="Genomic_DNA"/>
</dbReference>
<keyword evidence="1" id="KW-0560">Oxidoreductase</keyword>
<reference evidence="4" key="1">
    <citation type="submission" date="2020-08" db="EMBL/GenBank/DDBJ databases">
        <title>Genome public.</title>
        <authorList>
            <person name="Liu C."/>
            <person name="Sun Q."/>
        </authorList>
    </citation>
    <scope>NUCLEOTIDE SEQUENCE</scope>
    <source>
        <strain evidence="4">NSJ-55</strain>
    </source>
</reference>
<organism evidence="4 5">
    <name type="scientific">Mediterraneibacter hominis</name>
    <dbReference type="NCBI Taxonomy" id="2763054"/>
    <lineage>
        <taxon>Bacteria</taxon>
        <taxon>Bacillati</taxon>
        <taxon>Bacillota</taxon>
        <taxon>Clostridia</taxon>
        <taxon>Lachnospirales</taxon>
        <taxon>Lachnospiraceae</taxon>
        <taxon>Mediterraneibacter</taxon>
    </lineage>
</organism>
<proteinExistence type="predicted"/>
<dbReference type="GO" id="GO:0000166">
    <property type="term" value="F:nucleotide binding"/>
    <property type="evidence" value="ECO:0007669"/>
    <property type="project" value="InterPro"/>
</dbReference>
<dbReference type="InterPro" id="IPR036291">
    <property type="entry name" value="NAD(P)-bd_dom_sf"/>
</dbReference>
<dbReference type="InterPro" id="IPR055170">
    <property type="entry name" value="GFO_IDH_MocA-like_dom"/>
</dbReference>
<sequence>MDKMRVGVIGCGNISDIYFKNLTTRFDITCVQACSDIDMERAKKSAEKYGVPQVQTVDELLVNPEVDIVLNITIPAGHYDICKKALEAGKHVYVEKPLSVTVEQAEELVAIAEEKGLYIGCAPDTFLGGGLQTCRELLDSGVIGTPVAATAFFGHHGPERFHPDPAFLYKEGAGPMLDIGPYFLTALVSMLGPAKSVCGMATSGFDKRIITFDCPKKGETFPVETPSHVTGTVTFENGAVATVMTSFDIWGHSLPFIEVYGTKGTLRMPNPDTFGGPVFLLKEGETEFTEIPVSYPYSENSRGVGLADMAACILRGTRQKASGKMALHVLEILKGILDSSKTQAYIQLKTTCEQPEAFTDKSIRL</sequence>
<evidence type="ECO:0000259" key="2">
    <source>
        <dbReference type="Pfam" id="PF01408"/>
    </source>
</evidence>
<dbReference type="SUPFAM" id="SSF51735">
    <property type="entry name" value="NAD(P)-binding Rossmann-fold domains"/>
    <property type="match status" value="1"/>
</dbReference>
<dbReference type="InterPro" id="IPR050463">
    <property type="entry name" value="Gfo/Idh/MocA_oxidrdct_glycsds"/>
</dbReference>